<feature type="compositionally biased region" description="Basic residues" evidence="14">
    <location>
        <begin position="706"/>
        <end position="725"/>
    </location>
</feature>
<evidence type="ECO:0000256" key="7">
    <source>
        <dbReference type="ARBA" id="ARBA00022840"/>
    </source>
</evidence>
<comment type="similarity">
    <text evidence="2 12 13">Belongs to the UvrB family.</text>
</comment>
<dbReference type="GO" id="GO:0009381">
    <property type="term" value="F:excinuclease ABC activity"/>
    <property type="evidence" value="ECO:0007669"/>
    <property type="project" value="UniProtKB-UniRule"/>
</dbReference>
<sequence>MEHGDERLEVVSPYQPAGDQPKAIASLAKGVRDGLRYQTLLGVTGSGKTFSMAKTIEAVQKPTLIMEPNKTLAAQVASEMRELFPNNAVVYFVSYYDYYQPEAYVPQTDTYIEKDASINEEVEKLRHQATSSLLSRRDVIVVASVSCIYGIGSPQDYAGLAPNVDKSVPLERDDLVHELIDIQYDRNDYDLQRGMFRVRGDTVDVFPPYAENPLRISFFGDEVELIAEIDGVTGEVVREYDAIPIWPASHYVTARPKINHAIKTIEEELEHRVKELKGNDMILEAQRLSQRTGYDIEMLETMGYCSGIENYSRHMDGRRPGEPPYTLIDYFPSDMLCIIDESHVTVPQIRGMYEGDRSRKVTLVDHGFRLPSALDNRPLRFDEFEQRIPQFIYVSATPGDYEEHVSQNEVEQVIRPTGLLDPEVELRPVRGQIDDLLDEIKIRVARKERVLVTTLTKRMAEDLTDHLLDEGIRVNYMHSDTATLDRIDIIRDLRLGRIDVLVGINLLREGLDIPEVSLVAILDADKEGFLRNRRSLIQTMGRAARNAQGKVIMYADSVTDSMREAMDETARRRRIQIAFNEEHGIVPKTIKKSITDVTSFIAEADETLGSKSRVDGKFFTAAGGEGELQGDAEEEHERTVQSVADELLALPKQEVAQVMGSLQDEMLQASADMDFERAARLRDQIVELQARLEGTSEKDVMDRLKAGARKGSAHATRRHYKRKKH</sequence>
<evidence type="ECO:0000256" key="10">
    <source>
        <dbReference type="ARBA" id="ARBA00026033"/>
    </source>
</evidence>
<dbReference type="GO" id="GO:0009380">
    <property type="term" value="C:excinuclease repair complex"/>
    <property type="evidence" value="ECO:0007669"/>
    <property type="project" value="InterPro"/>
</dbReference>
<comment type="caution">
    <text evidence="18">The sequence shown here is derived from an EMBL/GenBank/DDBJ whole genome shotgun (WGS) entry which is preliminary data.</text>
</comment>
<dbReference type="CDD" id="cd17916">
    <property type="entry name" value="DEXHc_UvrB"/>
    <property type="match status" value="1"/>
</dbReference>
<evidence type="ECO:0000256" key="3">
    <source>
        <dbReference type="ARBA" id="ARBA00022490"/>
    </source>
</evidence>
<feature type="domain" description="Helicase ATP-binding" evidence="16">
    <location>
        <begin position="29"/>
        <end position="182"/>
    </location>
</feature>
<evidence type="ECO:0000256" key="12">
    <source>
        <dbReference type="HAMAP-Rule" id="MF_00204"/>
    </source>
</evidence>
<dbReference type="InterPro" id="IPR004807">
    <property type="entry name" value="UvrB"/>
</dbReference>
<keyword evidence="4 12" id="KW-0547">Nucleotide-binding</keyword>
<evidence type="ECO:0000256" key="4">
    <source>
        <dbReference type="ARBA" id="ARBA00022741"/>
    </source>
</evidence>
<dbReference type="PROSITE" id="PS50151">
    <property type="entry name" value="UVR"/>
    <property type="match status" value="1"/>
</dbReference>
<evidence type="ECO:0000256" key="9">
    <source>
        <dbReference type="ARBA" id="ARBA00023204"/>
    </source>
</evidence>
<dbReference type="Proteomes" id="UP000565613">
    <property type="component" value="Unassembled WGS sequence"/>
</dbReference>
<keyword evidence="8 12" id="KW-0267">Excision nuclease</keyword>
<evidence type="ECO:0000256" key="8">
    <source>
        <dbReference type="ARBA" id="ARBA00022881"/>
    </source>
</evidence>
<feature type="region of interest" description="Disordered" evidence="14">
    <location>
        <begin position="699"/>
        <end position="725"/>
    </location>
</feature>
<dbReference type="HAMAP" id="MF_00204">
    <property type="entry name" value="UvrB"/>
    <property type="match status" value="1"/>
</dbReference>
<dbReference type="PROSITE" id="PS51194">
    <property type="entry name" value="HELICASE_CTER"/>
    <property type="match status" value="1"/>
</dbReference>
<keyword evidence="12 13" id="KW-0742">SOS response</keyword>
<dbReference type="NCBIfam" id="NF003673">
    <property type="entry name" value="PRK05298.1"/>
    <property type="match status" value="1"/>
</dbReference>
<organism evidence="18 19">
    <name type="scientific">Parafannyhessea umbonata</name>
    <dbReference type="NCBI Taxonomy" id="604330"/>
    <lineage>
        <taxon>Bacteria</taxon>
        <taxon>Bacillati</taxon>
        <taxon>Actinomycetota</taxon>
        <taxon>Coriobacteriia</taxon>
        <taxon>Coriobacteriales</taxon>
        <taxon>Atopobiaceae</taxon>
        <taxon>Parafannyhessea</taxon>
    </lineage>
</organism>
<dbReference type="SMART" id="SM00487">
    <property type="entry name" value="DEXDc"/>
    <property type="match status" value="1"/>
</dbReference>
<name>A0A7X9Y1C3_9ACTN</name>
<feature type="domain" description="Helicase C-terminal" evidence="17">
    <location>
        <begin position="432"/>
        <end position="594"/>
    </location>
</feature>
<dbReference type="InterPro" id="IPR001943">
    <property type="entry name" value="UVR_dom"/>
</dbReference>
<feature type="short sequence motif" description="Beta-hairpin" evidence="12">
    <location>
        <begin position="95"/>
        <end position="118"/>
    </location>
</feature>
<keyword evidence="5 12" id="KW-0227">DNA damage</keyword>
<comment type="function">
    <text evidence="12">The UvrABC repair system catalyzes the recognition and processing of DNA lesions. A damage recognition complex composed of 2 UvrA and 2 UvrB subunits scans DNA for abnormalities. Upon binding of the UvrA(2)B(2) complex to a putative damaged site, the DNA wraps around one UvrB monomer. DNA wrap is dependent on ATP binding by UvrB and probably causes local melting of the DNA helix, facilitating insertion of UvrB beta-hairpin between the DNA strands. Then UvrB probes one DNA strand for the presence of a lesion. If a lesion is found the UvrA subunits dissociate and the UvrB-DNA preincision complex is formed. This complex is subsequently bound by UvrC and the second UvrB is released. If no lesion is found, the DNA wraps around the other UvrB subunit that will check the other stand for damage.</text>
</comment>
<evidence type="ECO:0000256" key="13">
    <source>
        <dbReference type="RuleBase" id="RU003587"/>
    </source>
</evidence>
<evidence type="ECO:0000256" key="5">
    <source>
        <dbReference type="ARBA" id="ARBA00022763"/>
    </source>
</evidence>
<evidence type="ECO:0000256" key="1">
    <source>
        <dbReference type="ARBA" id="ARBA00004496"/>
    </source>
</evidence>
<keyword evidence="3 12" id="KW-0963">Cytoplasm</keyword>
<keyword evidence="9 12" id="KW-0234">DNA repair</keyword>
<dbReference type="InterPro" id="IPR001650">
    <property type="entry name" value="Helicase_C-like"/>
</dbReference>
<protein>
    <recommendedName>
        <fullName evidence="11 12">UvrABC system protein B</fullName>
        <shortName evidence="12">Protein UvrB</shortName>
    </recommendedName>
    <alternativeName>
        <fullName evidence="12">Excinuclease ABC subunit B</fullName>
    </alternativeName>
</protein>
<proteinExistence type="inferred from homology"/>
<feature type="domain" description="UVR" evidence="15">
    <location>
        <begin position="656"/>
        <end position="691"/>
    </location>
</feature>
<evidence type="ECO:0000256" key="6">
    <source>
        <dbReference type="ARBA" id="ARBA00022769"/>
    </source>
</evidence>
<reference evidence="18 19" key="1">
    <citation type="submission" date="2020-04" db="EMBL/GenBank/DDBJ databases">
        <authorList>
            <person name="Hitch T.C.A."/>
            <person name="Wylensek D."/>
            <person name="Clavel T."/>
        </authorList>
    </citation>
    <scope>NUCLEOTIDE SEQUENCE [LARGE SCALE GENOMIC DNA]</scope>
    <source>
        <strain evidence="18 19">105184</strain>
    </source>
</reference>
<evidence type="ECO:0000256" key="2">
    <source>
        <dbReference type="ARBA" id="ARBA00008533"/>
    </source>
</evidence>
<evidence type="ECO:0000259" key="15">
    <source>
        <dbReference type="PROSITE" id="PS50151"/>
    </source>
</evidence>
<dbReference type="Pfam" id="PF12344">
    <property type="entry name" value="UvrB"/>
    <property type="match status" value="1"/>
</dbReference>
<dbReference type="PANTHER" id="PTHR24029">
    <property type="entry name" value="UVRABC SYSTEM PROTEIN B"/>
    <property type="match status" value="1"/>
</dbReference>
<dbReference type="InterPro" id="IPR014001">
    <property type="entry name" value="Helicase_ATP-bd"/>
</dbReference>
<comment type="domain">
    <text evidence="12">The beta-hairpin motif is involved in DNA binding.</text>
</comment>
<dbReference type="Pfam" id="PF04851">
    <property type="entry name" value="ResIII"/>
    <property type="match status" value="1"/>
</dbReference>
<dbReference type="GO" id="GO:0009432">
    <property type="term" value="P:SOS response"/>
    <property type="evidence" value="ECO:0007669"/>
    <property type="project" value="UniProtKB-UniRule"/>
</dbReference>
<dbReference type="Pfam" id="PF17757">
    <property type="entry name" value="UvrB_inter"/>
    <property type="match status" value="1"/>
</dbReference>
<dbReference type="NCBIfam" id="TIGR00631">
    <property type="entry name" value="uvrb"/>
    <property type="match status" value="1"/>
</dbReference>
<evidence type="ECO:0000259" key="17">
    <source>
        <dbReference type="PROSITE" id="PS51194"/>
    </source>
</evidence>
<dbReference type="PANTHER" id="PTHR24029:SF0">
    <property type="entry name" value="UVRABC SYSTEM PROTEIN B"/>
    <property type="match status" value="1"/>
</dbReference>
<dbReference type="GO" id="GO:0006289">
    <property type="term" value="P:nucleotide-excision repair"/>
    <property type="evidence" value="ECO:0007669"/>
    <property type="project" value="UniProtKB-UniRule"/>
</dbReference>
<evidence type="ECO:0000256" key="14">
    <source>
        <dbReference type="SAM" id="MobiDB-lite"/>
    </source>
</evidence>
<dbReference type="SUPFAM" id="SSF52540">
    <property type="entry name" value="P-loop containing nucleoside triphosphate hydrolases"/>
    <property type="match status" value="2"/>
</dbReference>
<dbReference type="PROSITE" id="PS51192">
    <property type="entry name" value="HELICASE_ATP_BIND_1"/>
    <property type="match status" value="1"/>
</dbReference>
<dbReference type="RefSeq" id="WP_170104453.1">
    <property type="nucleotide sequence ID" value="NZ_JABAGR010000007.1"/>
</dbReference>
<dbReference type="InterPro" id="IPR041471">
    <property type="entry name" value="UvrB_inter"/>
</dbReference>
<dbReference type="InterPro" id="IPR024759">
    <property type="entry name" value="UvrB_YAD/RRR_dom"/>
</dbReference>
<dbReference type="Pfam" id="PF00271">
    <property type="entry name" value="Helicase_C"/>
    <property type="match status" value="1"/>
</dbReference>
<keyword evidence="7 12" id="KW-0067">ATP-binding</keyword>
<dbReference type="Gene3D" id="3.40.50.300">
    <property type="entry name" value="P-loop containing nucleotide triphosphate hydrolases"/>
    <property type="match status" value="3"/>
</dbReference>
<dbReference type="GO" id="GO:0005737">
    <property type="term" value="C:cytoplasm"/>
    <property type="evidence" value="ECO:0007669"/>
    <property type="project" value="UniProtKB-SubCell"/>
</dbReference>
<dbReference type="InterPro" id="IPR036876">
    <property type="entry name" value="UVR_dom_sf"/>
</dbReference>
<evidence type="ECO:0000313" key="19">
    <source>
        <dbReference type="Proteomes" id="UP000565613"/>
    </source>
</evidence>
<dbReference type="InterPro" id="IPR006935">
    <property type="entry name" value="Helicase/UvrB_N"/>
</dbReference>
<dbReference type="EMBL" id="JABAGR010000007">
    <property type="protein sequence ID" value="NMF26365.1"/>
    <property type="molecule type" value="Genomic_DNA"/>
</dbReference>
<comment type="subcellular location">
    <subcellularLocation>
        <location evidence="1 12 13">Cytoplasm</location>
    </subcellularLocation>
</comment>
<dbReference type="GO" id="GO:0016887">
    <property type="term" value="F:ATP hydrolysis activity"/>
    <property type="evidence" value="ECO:0007669"/>
    <property type="project" value="InterPro"/>
</dbReference>
<accession>A0A7X9Y1C3</accession>
<dbReference type="GO" id="GO:0003677">
    <property type="term" value="F:DNA binding"/>
    <property type="evidence" value="ECO:0007669"/>
    <property type="project" value="UniProtKB-UniRule"/>
</dbReference>
<dbReference type="InterPro" id="IPR027417">
    <property type="entry name" value="P-loop_NTPase"/>
</dbReference>
<evidence type="ECO:0000313" key="18">
    <source>
        <dbReference type="EMBL" id="NMF26365.1"/>
    </source>
</evidence>
<dbReference type="CDD" id="cd18790">
    <property type="entry name" value="SF2_C_UvrB"/>
    <property type="match status" value="1"/>
</dbReference>
<dbReference type="AlphaFoldDB" id="A0A7X9Y1C3"/>
<dbReference type="Gene3D" id="4.10.860.10">
    <property type="entry name" value="UVR domain"/>
    <property type="match status" value="1"/>
</dbReference>
<dbReference type="SUPFAM" id="SSF46600">
    <property type="entry name" value="C-terminal UvrC-binding domain of UvrB"/>
    <property type="match status" value="1"/>
</dbReference>
<evidence type="ECO:0000256" key="11">
    <source>
        <dbReference type="ARBA" id="ARBA00029504"/>
    </source>
</evidence>
<evidence type="ECO:0000259" key="16">
    <source>
        <dbReference type="PROSITE" id="PS51192"/>
    </source>
</evidence>
<keyword evidence="6 12" id="KW-0228">DNA excision</keyword>
<gene>
    <name evidence="12 18" type="primary">uvrB</name>
    <name evidence="18" type="ORF">HF885_07970</name>
</gene>
<dbReference type="GO" id="GO:0005524">
    <property type="term" value="F:ATP binding"/>
    <property type="evidence" value="ECO:0007669"/>
    <property type="project" value="UniProtKB-UniRule"/>
</dbReference>
<dbReference type="Pfam" id="PF02151">
    <property type="entry name" value="UVR"/>
    <property type="match status" value="1"/>
</dbReference>
<dbReference type="SMART" id="SM00490">
    <property type="entry name" value="HELICc"/>
    <property type="match status" value="1"/>
</dbReference>
<feature type="binding site" evidence="12">
    <location>
        <begin position="42"/>
        <end position="49"/>
    </location>
    <ligand>
        <name>ATP</name>
        <dbReference type="ChEBI" id="CHEBI:30616"/>
    </ligand>
</feature>
<comment type="subunit">
    <text evidence="10 12 13">Forms a heterotetramer with UvrA during the search for lesions. Interacts with UvrC in an incision complex.</text>
</comment>